<accession>A0A0U3B9L1</accession>
<dbReference type="AlphaFoldDB" id="A0A0U3B9L1"/>
<dbReference type="Proteomes" id="UP000068447">
    <property type="component" value="Chromosome"/>
</dbReference>
<dbReference type="Pfam" id="PF13302">
    <property type="entry name" value="Acetyltransf_3"/>
    <property type="match status" value="1"/>
</dbReference>
<dbReference type="InterPro" id="IPR000182">
    <property type="entry name" value="GNAT_dom"/>
</dbReference>
<dbReference type="InterPro" id="IPR016181">
    <property type="entry name" value="Acyl_CoA_acyltransferase"/>
</dbReference>
<reference evidence="2 3" key="1">
    <citation type="submission" date="2015-12" db="EMBL/GenBank/DDBJ databases">
        <title>Complete genome of Lacimicrobium alkaliphilum KCTC 32984.</title>
        <authorList>
            <person name="Kim S.-G."/>
            <person name="Lee Y.-J."/>
        </authorList>
    </citation>
    <scope>NUCLEOTIDE SEQUENCE [LARGE SCALE GENOMIC DNA]</scope>
    <source>
        <strain evidence="2 3">YelD216</strain>
    </source>
</reference>
<evidence type="ECO:0000313" key="3">
    <source>
        <dbReference type="Proteomes" id="UP000068447"/>
    </source>
</evidence>
<evidence type="ECO:0000259" key="1">
    <source>
        <dbReference type="Pfam" id="PF13302"/>
    </source>
</evidence>
<dbReference type="PANTHER" id="PTHR43792:SF1">
    <property type="entry name" value="N-ACETYLTRANSFERASE DOMAIN-CONTAINING PROTEIN"/>
    <property type="match status" value="1"/>
</dbReference>
<keyword evidence="3" id="KW-1185">Reference proteome</keyword>
<dbReference type="GO" id="GO:0016747">
    <property type="term" value="F:acyltransferase activity, transferring groups other than amino-acyl groups"/>
    <property type="evidence" value="ECO:0007669"/>
    <property type="project" value="InterPro"/>
</dbReference>
<dbReference type="KEGG" id="lal:AT746_08880"/>
<dbReference type="SUPFAM" id="SSF55729">
    <property type="entry name" value="Acyl-CoA N-acyltransferases (Nat)"/>
    <property type="match status" value="1"/>
</dbReference>
<evidence type="ECO:0000313" key="2">
    <source>
        <dbReference type="EMBL" id="ALS98357.1"/>
    </source>
</evidence>
<feature type="domain" description="N-acetyltransferase" evidence="1">
    <location>
        <begin position="4"/>
        <end position="117"/>
    </location>
</feature>
<dbReference type="Gene3D" id="3.40.630.30">
    <property type="match status" value="1"/>
</dbReference>
<dbReference type="PANTHER" id="PTHR43792">
    <property type="entry name" value="GNAT FAMILY, PUTATIVE (AFU_ORTHOLOGUE AFUA_3G00765)-RELATED-RELATED"/>
    <property type="match status" value="1"/>
</dbReference>
<dbReference type="STRING" id="1526571.AT746_08880"/>
<dbReference type="EMBL" id="CP013650">
    <property type="protein sequence ID" value="ALS98357.1"/>
    <property type="molecule type" value="Genomic_DNA"/>
</dbReference>
<organism evidence="2 3">
    <name type="scientific">Lacimicrobium alkaliphilum</name>
    <dbReference type="NCBI Taxonomy" id="1526571"/>
    <lineage>
        <taxon>Bacteria</taxon>
        <taxon>Pseudomonadati</taxon>
        <taxon>Pseudomonadota</taxon>
        <taxon>Gammaproteobacteria</taxon>
        <taxon>Alteromonadales</taxon>
        <taxon>Alteromonadaceae</taxon>
        <taxon>Lacimicrobium</taxon>
    </lineage>
</organism>
<proteinExistence type="predicted"/>
<sequence>MRKITRPFTGQQAEAHFNNALSKTGERPFSRLCWVIEERATGAFVGIQGLVWQEPDTTEAEIGIMLLPKSNGKGYPVEGMGALVDYGFNHLGLERIHAQFNATQLATEKFVKRLGFTVYSSIEETPFGPAKSCDILRKNWIPKQAVDTTA</sequence>
<dbReference type="InterPro" id="IPR051531">
    <property type="entry name" value="N-acetyltransferase"/>
</dbReference>
<gene>
    <name evidence="2" type="ORF">AT746_08880</name>
</gene>
<name>A0A0U3B9L1_9ALTE</name>
<protein>
    <recommendedName>
        <fullName evidence="1">N-acetyltransferase domain-containing protein</fullName>
    </recommendedName>
</protein>